<organism evidence="1 2">
    <name type="scientific">Naganishia onofrii</name>
    <dbReference type="NCBI Taxonomy" id="1851511"/>
    <lineage>
        <taxon>Eukaryota</taxon>
        <taxon>Fungi</taxon>
        <taxon>Dikarya</taxon>
        <taxon>Basidiomycota</taxon>
        <taxon>Agaricomycotina</taxon>
        <taxon>Tremellomycetes</taxon>
        <taxon>Filobasidiales</taxon>
        <taxon>Filobasidiaceae</taxon>
        <taxon>Naganishia</taxon>
    </lineage>
</organism>
<accession>A0ACC2WVK2</accession>
<gene>
    <name evidence="1" type="ORF">QFC24_007041</name>
</gene>
<protein>
    <submittedName>
        <fullName evidence="1">Uncharacterized protein</fullName>
    </submittedName>
</protein>
<dbReference type="Proteomes" id="UP001234202">
    <property type="component" value="Unassembled WGS sequence"/>
</dbReference>
<sequence>MLARSTRILRPAVTASRLAFPAVRYNSSAPTDATRGPINPFPSVRPSPSEAAPQQSGIVPAEREAERVLQERKVQEEHERSLKSEERRGEDRCGGIWSGEWM</sequence>
<proteinExistence type="predicted"/>
<evidence type="ECO:0000313" key="1">
    <source>
        <dbReference type="EMBL" id="KAJ9115169.1"/>
    </source>
</evidence>
<evidence type="ECO:0000313" key="2">
    <source>
        <dbReference type="Proteomes" id="UP001234202"/>
    </source>
</evidence>
<dbReference type="EMBL" id="JASBWV010000047">
    <property type="protein sequence ID" value="KAJ9115169.1"/>
    <property type="molecule type" value="Genomic_DNA"/>
</dbReference>
<reference evidence="1" key="1">
    <citation type="submission" date="2023-04" db="EMBL/GenBank/DDBJ databases">
        <title>Draft Genome sequencing of Naganishia species isolated from polar environments using Oxford Nanopore Technology.</title>
        <authorList>
            <person name="Leo P."/>
            <person name="Venkateswaran K."/>
        </authorList>
    </citation>
    <scope>NUCLEOTIDE SEQUENCE</scope>
    <source>
        <strain evidence="1">DBVPG 5303</strain>
    </source>
</reference>
<name>A0ACC2WVK2_9TREE</name>
<keyword evidence="2" id="KW-1185">Reference proteome</keyword>
<comment type="caution">
    <text evidence="1">The sequence shown here is derived from an EMBL/GenBank/DDBJ whole genome shotgun (WGS) entry which is preliminary data.</text>
</comment>